<feature type="domain" description="Neprosin PEP catalytic" evidence="1">
    <location>
        <begin position="833"/>
        <end position="1108"/>
    </location>
</feature>
<keyword evidence="3" id="KW-1185">Reference proteome</keyword>
<dbReference type="Pfam" id="PF03080">
    <property type="entry name" value="Neprosin"/>
    <property type="match status" value="3"/>
</dbReference>
<dbReference type="InterPro" id="IPR004314">
    <property type="entry name" value="Neprosin"/>
</dbReference>
<dbReference type="PANTHER" id="PTHR31589:SF68">
    <property type="entry name" value="CARBOXYL-TERMINAL PEPTIDASE"/>
    <property type="match status" value="1"/>
</dbReference>
<dbReference type="Pfam" id="PF14365">
    <property type="entry name" value="Neprosin_AP"/>
    <property type="match status" value="3"/>
</dbReference>
<dbReference type="PANTHER" id="PTHR31589">
    <property type="entry name" value="PROTEIN, PUTATIVE (DUF239)-RELATED-RELATED"/>
    <property type="match status" value="1"/>
</dbReference>
<name>A0AAU9T5C8_THLAR</name>
<feature type="domain" description="Neprosin PEP catalytic" evidence="1">
    <location>
        <begin position="349"/>
        <end position="627"/>
    </location>
</feature>
<dbReference type="InterPro" id="IPR053168">
    <property type="entry name" value="Glutamic_endopeptidase"/>
</dbReference>
<reference evidence="2 3" key="1">
    <citation type="submission" date="2022-03" db="EMBL/GenBank/DDBJ databases">
        <authorList>
            <person name="Nunn A."/>
            <person name="Chopra R."/>
            <person name="Nunn A."/>
            <person name="Contreras Garrido A."/>
        </authorList>
    </citation>
    <scope>NUCLEOTIDE SEQUENCE [LARGE SCALE GENOMIC DNA]</scope>
</reference>
<protein>
    <recommendedName>
        <fullName evidence="1">Neprosin PEP catalytic domain-containing protein</fullName>
    </recommendedName>
</protein>
<sequence length="1109" mass="124813">MVFATTEYRYYNFGAKVNLSIWEPEVSPTQFSSESLLMADGSKEQFQGIRAGWIADGFIKTGCYNLLCPGFVQVSKRIPLDILLQHVSTYGGEIFDVGISIYKEGNTRNWWLVVYDEKVGYWPNSLFTQAGLAHGASLLSYGGEVYSPVNEKATSMGSGHFPSEGYKKAAYVNGLRVVNNHGDLVFWKPLFHVTLFSSNPNCYKVKKKRGRHSEVWEEAVALILVAEGHRKILLEEDEKELERLLNYINKPAIKSFQTEHGDILDCIDIHKQLAFDHPLLKNHTIQLRPTTIPKWTINNSQKGGSLPFLQDGISCPNGTVVVKRTTHEDLIQAQRLKSMGFNYARYVSSEGTNIDLTGFHFSVGEYKYTHYGAKGNLNLWEPEVSPTQFSAASMLIAKGAKEKFQCIRAGWIVYQWLNRNHTRLYTYWTADGFTKTGCYNLLCPGFVQVSTKIPLGFLLQPVSTYGGQQYELEISIYEVALASSNSDHLKVYVPYQNLSPHDGKTEDWWLVVFGEHVGYWPNSLFTEGGLSHGASLASYGGEVYSPLNEKTPSMGSGHFPSEGYHKAAYVNGIEVVYDIGGTASRPPLYTIKTSSSTPNCYISEMKPNTPEVWLDALFYGGPGVNEAAQDRRAILSEEEKKKMQLKAINKPAIKSFKTENGDIFDCIDIHKQLAFDHPLLKNHSVQLPRVTEKYYWKRMKKSWRDYSTISINLQSRASRFWLVYATRITFIFRLPQTEHGDILDCIYIHKQLAFDHPLLNNHTIQLRPTTIPKWTINNHNNSQKGGSLPFLQDGISCPNGTVAVKRTTHEDLIQDQRLKSMGFNYAKYVSSESRNIDLTGFHFAVGEYKYHHYGAKGNLNVWEPEVSPTQFSAASMLIAKGAIEDFQCVRAGWIVYQWLNRNHTRLYTYWTADGFTKTGCYNLLCPGFVQVSTKIPLGFLLQPVSTYGGQQYELGISIYKVALASSNSDHLKVYVLYQNLRLHDGKTGDWWLVVFEEHVGYWPNSLFTEGGLSHVATLASYGGEVYSPLKEKTPSMGSGHFPSEGYTKAAYVNGIEVVDDIGGTASRPPMFTVKTSSSTPKCYKSEKKPGTLEVWYDAFFYGGPGGCTS</sequence>
<dbReference type="PROSITE" id="PS52045">
    <property type="entry name" value="NEPROSIN_PEP_CD"/>
    <property type="match status" value="3"/>
</dbReference>
<dbReference type="InterPro" id="IPR025521">
    <property type="entry name" value="Neprosin_propep"/>
</dbReference>
<accession>A0AAU9T5C8</accession>
<feature type="domain" description="Neprosin PEP catalytic" evidence="1">
    <location>
        <begin position="1"/>
        <end position="231"/>
    </location>
</feature>
<dbReference type="Gene3D" id="3.90.1320.10">
    <property type="entry name" value="Outer-capsid protein sigma 3, large lobe"/>
    <property type="match status" value="2"/>
</dbReference>
<organism evidence="2 3">
    <name type="scientific">Thlaspi arvense</name>
    <name type="common">Field penny-cress</name>
    <dbReference type="NCBI Taxonomy" id="13288"/>
    <lineage>
        <taxon>Eukaryota</taxon>
        <taxon>Viridiplantae</taxon>
        <taxon>Streptophyta</taxon>
        <taxon>Embryophyta</taxon>
        <taxon>Tracheophyta</taxon>
        <taxon>Spermatophyta</taxon>
        <taxon>Magnoliopsida</taxon>
        <taxon>eudicotyledons</taxon>
        <taxon>Gunneridae</taxon>
        <taxon>Pentapetalae</taxon>
        <taxon>rosids</taxon>
        <taxon>malvids</taxon>
        <taxon>Brassicales</taxon>
        <taxon>Brassicaceae</taxon>
        <taxon>Thlaspideae</taxon>
        <taxon>Thlaspi</taxon>
    </lineage>
</organism>
<gene>
    <name evidence="2" type="ORF">TAV2_LOCUS23043</name>
</gene>
<dbReference type="EMBL" id="OU466863">
    <property type="protein sequence ID" value="CAH2078185.1"/>
    <property type="molecule type" value="Genomic_DNA"/>
</dbReference>
<evidence type="ECO:0000313" key="2">
    <source>
        <dbReference type="EMBL" id="CAH2078185.1"/>
    </source>
</evidence>
<proteinExistence type="predicted"/>
<dbReference type="AlphaFoldDB" id="A0AAU9T5C8"/>
<evidence type="ECO:0000313" key="3">
    <source>
        <dbReference type="Proteomes" id="UP000836841"/>
    </source>
</evidence>
<dbReference type="Proteomes" id="UP000836841">
    <property type="component" value="Chromosome 7"/>
</dbReference>
<evidence type="ECO:0000259" key="1">
    <source>
        <dbReference type="PROSITE" id="PS52045"/>
    </source>
</evidence>